<keyword evidence="2" id="KW-0560">Oxidoreductase</keyword>
<accession>A0A6J4UK43</accession>
<feature type="compositionally biased region" description="Basic and acidic residues" evidence="1">
    <location>
        <begin position="195"/>
        <end position="205"/>
    </location>
</feature>
<proteinExistence type="predicted"/>
<feature type="compositionally biased region" description="Basic residues" evidence="1">
    <location>
        <begin position="34"/>
        <end position="50"/>
    </location>
</feature>
<sequence>VGIRAKSSRRQGRRHHRGRDRDRGRDRGGLGGGGRRRRRRLPRQRRRRGPRGWSGARSDQGTVGPVRCPRSGADRRPVRRDAVAVRAGRHPDQQRRDHGAAPAAGVDAGGVGPNPRHQPPGRVLLHPARGPGDDPPGAWGADRQPEFGPRHQRGSPPRPLRGEQGRDQHADQSRRDRARPPQHPGERHRPRRDRGRALPHPDLRPRGPGRPHPRQPRRLPGRHRRSRRLPLLPRRVLPDRPDRPRRRRADDDDGGADAGQL</sequence>
<feature type="compositionally biased region" description="Basic residues" evidence="1">
    <location>
        <begin position="207"/>
        <end position="228"/>
    </location>
</feature>
<evidence type="ECO:0000313" key="2">
    <source>
        <dbReference type="EMBL" id="CAA9551747.1"/>
    </source>
</evidence>
<name>A0A6J4UK43_9BACT</name>
<feature type="compositionally biased region" description="Basic and acidic residues" evidence="1">
    <location>
        <begin position="160"/>
        <end position="187"/>
    </location>
</feature>
<dbReference type="EC" id="1.1.1.100" evidence="2"/>
<dbReference type="EMBL" id="CADCWE010000196">
    <property type="protein sequence ID" value="CAA9551747.1"/>
    <property type="molecule type" value="Genomic_DNA"/>
</dbReference>
<dbReference type="AlphaFoldDB" id="A0A6J4UK43"/>
<feature type="compositionally biased region" description="Basic and acidic residues" evidence="1">
    <location>
        <begin position="19"/>
        <end position="28"/>
    </location>
</feature>
<gene>
    <name evidence="2" type="ORF">AVDCRST_MAG73-2869</name>
</gene>
<feature type="compositionally biased region" description="Basic and acidic residues" evidence="1">
    <location>
        <begin position="72"/>
        <end position="99"/>
    </location>
</feature>
<evidence type="ECO:0000256" key="1">
    <source>
        <dbReference type="SAM" id="MobiDB-lite"/>
    </source>
</evidence>
<feature type="compositionally biased region" description="Low complexity" evidence="1">
    <location>
        <begin position="127"/>
        <end position="142"/>
    </location>
</feature>
<dbReference type="GO" id="GO:0004316">
    <property type="term" value="F:3-oxoacyl-[acyl-carrier-protein] reductase (NADPH) activity"/>
    <property type="evidence" value="ECO:0007669"/>
    <property type="project" value="UniProtKB-EC"/>
</dbReference>
<feature type="region of interest" description="Disordered" evidence="1">
    <location>
        <begin position="1"/>
        <end position="261"/>
    </location>
</feature>
<feature type="non-terminal residue" evidence="2">
    <location>
        <position position="261"/>
    </location>
</feature>
<feature type="compositionally biased region" description="Basic residues" evidence="1">
    <location>
        <begin position="1"/>
        <end position="18"/>
    </location>
</feature>
<protein>
    <submittedName>
        <fullName evidence="2">3-oxoacyl-[acyl-carrier protein] reductase</fullName>
        <ecNumber evidence="2">1.1.1.100</ecNumber>
    </submittedName>
</protein>
<organism evidence="2">
    <name type="scientific">uncultured Thermomicrobiales bacterium</name>
    <dbReference type="NCBI Taxonomy" id="1645740"/>
    <lineage>
        <taxon>Bacteria</taxon>
        <taxon>Pseudomonadati</taxon>
        <taxon>Thermomicrobiota</taxon>
        <taxon>Thermomicrobia</taxon>
        <taxon>Thermomicrobiales</taxon>
        <taxon>environmental samples</taxon>
    </lineage>
</organism>
<feature type="non-terminal residue" evidence="2">
    <location>
        <position position="1"/>
    </location>
</feature>
<reference evidence="2" key="1">
    <citation type="submission" date="2020-02" db="EMBL/GenBank/DDBJ databases">
        <authorList>
            <person name="Meier V. D."/>
        </authorList>
    </citation>
    <scope>NUCLEOTIDE SEQUENCE</scope>
    <source>
        <strain evidence="2">AVDCRST_MAG73</strain>
    </source>
</reference>